<dbReference type="GO" id="GO:0005524">
    <property type="term" value="F:ATP binding"/>
    <property type="evidence" value="ECO:0007669"/>
    <property type="project" value="UniProtKB-KW"/>
</dbReference>
<dbReference type="Gene3D" id="2.60.200.20">
    <property type="match status" value="2"/>
</dbReference>
<evidence type="ECO:0000256" key="2">
    <source>
        <dbReference type="ARBA" id="ARBA00022448"/>
    </source>
</evidence>
<dbReference type="InterPro" id="IPR003439">
    <property type="entry name" value="ABC_transporter-like_ATP-bd"/>
</dbReference>
<evidence type="ECO:0000256" key="8">
    <source>
        <dbReference type="SAM" id="Coils"/>
    </source>
</evidence>
<evidence type="ECO:0000256" key="7">
    <source>
        <dbReference type="ARBA" id="ARBA00023136"/>
    </source>
</evidence>
<dbReference type="InterPro" id="IPR013525">
    <property type="entry name" value="ABC2_TM"/>
</dbReference>
<feature type="domain" description="ABC transporter" evidence="11">
    <location>
        <begin position="350"/>
        <end position="586"/>
    </location>
</feature>
<keyword evidence="6 9" id="KW-1133">Transmembrane helix</keyword>
<keyword evidence="8" id="KW-0175">Coiled coil</keyword>
<dbReference type="AlphaFoldDB" id="A0AAE4JYM4"/>
<feature type="transmembrane region" description="Helical" evidence="9">
    <location>
        <begin position="754"/>
        <end position="774"/>
    </location>
</feature>
<dbReference type="EMBL" id="JAVMIP010000026">
    <property type="protein sequence ID" value="MDS3862333.1"/>
    <property type="molecule type" value="Genomic_DNA"/>
</dbReference>
<evidence type="ECO:0000256" key="9">
    <source>
        <dbReference type="SAM" id="Phobius"/>
    </source>
</evidence>
<protein>
    <submittedName>
        <fullName evidence="12">FHA domain-containing protein</fullName>
    </submittedName>
</protein>
<name>A0AAE4JYM4_9CYAN</name>
<evidence type="ECO:0000256" key="3">
    <source>
        <dbReference type="ARBA" id="ARBA00022692"/>
    </source>
</evidence>
<gene>
    <name evidence="12" type="ORF">RIF25_16150</name>
</gene>
<feature type="transmembrane region" description="Helical" evidence="9">
    <location>
        <begin position="823"/>
        <end position="842"/>
    </location>
</feature>
<dbReference type="SMART" id="SM00240">
    <property type="entry name" value="FHA"/>
    <property type="match status" value="3"/>
</dbReference>
<dbReference type="Proteomes" id="UP001268256">
    <property type="component" value="Unassembled WGS sequence"/>
</dbReference>
<dbReference type="Pfam" id="PF01061">
    <property type="entry name" value="ABC2_membrane"/>
    <property type="match status" value="1"/>
</dbReference>
<dbReference type="InterPro" id="IPR000253">
    <property type="entry name" value="FHA_dom"/>
</dbReference>
<dbReference type="Pfam" id="PF00498">
    <property type="entry name" value="FHA"/>
    <property type="match status" value="2"/>
</dbReference>
<evidence type="ECO:0000313" key="12">
    <source>
        <dbReference type="EMBL" id="MDS3862333.1"/>
    </source>
</evidence>
<evidence type="ECO:0000256" key="4">
    <source>
        <dbReference type="ARBA" id="ARBA00022741"/>
    </source>
</evidence>
<feature type="transmembrane region" description="Helical" evidence="9">
    <location>
        <begin position="794"/>
        <end position="816"/>
    </location>
</feature>
<dbReference type="PROSITE" id="PS50893">
    <property type="entry name" value="ABC_TRANSPORTER_2"/>
    <property type="match status" value="1"/>
</dbReference>
<organism evidence="12 13">
    <name type="scientific">Pseudocalidococcus azoricus BACA0444</name>
    <dbReference type="NCBI Taxonomy" id="2918990"/>
    <lineage>
        <taxon>Bacteria</taxon>
        <taxon>Bacillati</taxon>
        <taxon>Cyanobacteriota</taxon>
        <taxon>Cyanophyceae</taxon>
        <taxon>Acaryochloridales</taxon>
        <taxon>Thermosynechococcaceae</taxon>
        <taxon>Pseudocalidococcus</taxon>
        <taxon>Pseudocalidococcus azoricus</taxon>
    </lineage>
</organism>
<dbReference type="PANTHER" id="PTHR48041">
    <property type="entry name" value="ABC TRANSPORTER G FAMILY MEMBER 28"/>
    <property type="match status" value="1"/>
</dbReference>
<dbReference type="PANTHER" id="PTHR48041:SF139">
    <property type="entry name" value="PROTEIN SCARLET"/>
    <property type="match status" value="1"/>
</dbReference>
<evidence type="ECO:0000259" key="11">
    <source>
        <dbReference type="PROSITE" id="PS50893"/>
    </source>
</evidence>
<dbReference type="PROSITE" id="PS00211">
    <property type="entry name" value="ABC_TRANSPORTER_1"/>
    <property type="match status" value="1"/>
</dbReference>
<dbReference type="InterPro" id="IPR050352">
    <property type="entry name" value="ABCG_transporters"/>
</dbReference>
<dbReference type="CDD" id="cd00060">
    <property type="entry name" value="FHA"/>
    <property type="match status" value="2"/>
</dbReference>
<dbReference type="RefSeq" id="WP_322879539.1">
    <property type="nucleotide sequence ID" value="NZ_JAVMIP010000026.1"/>
</dbReference>
<dbReference type="InterPro" id="IPR017871">
    <property type="entry name" value="ABC_transporter-like_CS"/>
</dbReference>
<dbReference type="InterPro" id="IPR003593">
    <property type="entry name" value="AAA+_ATPase"/>
</dbReference>
<proteinExistence type="predicted"/>
<keyword evidence="3 9" id="KW-0812">Transmembrane</keyword>
<feature type="domain" description="FHA" evidence="10">
    <location>
        <begin position="25"/>
        <end position="74"/>
    </location>
</feature>
<evidence type="ECO:0000313" key="13">
    <source>
        <dbReference type="Proteomes" id="UP001268256"/>
    </source>
</evidence>
<evidence type="ECO:0000256" key="1">
    <source>
        <dbReference type="ARBA" id="ARBA00004141"/>
    </source>
</evidence>
<evidence type="ECO:0000256" key="6">
    <source>
        <dbReference type="ARBA" id="ARBA00022989"/>
    </source>
</evidence>
<feature type="transmembrane region" description="Helical" evidence="9">
    <location>
        <begin position="711"/>
        <end position="733"/>
    </location>
</feature>
<dbReference type="InterPro" id="IPR008984">
    <property type="entry name" value="SMAD_FHA_dom_sf"/>
</dbReference>
<dbReference type="PROSITE" id="PS50006">
    <property type="entry name" value="FHA_DOMAIN"/>
    <property type="match status" value="2"/>
</dbReference>
<comment type="caution">
    <text evidence="12">The sequence shown here is derived from an EMBL/GenBank/DDBJ whole genome shotgun (WGS) entry which is preliminary data.</text>
</comment>
<keyword evidence="13" id="KW-1185">Reference proteome</keyword>
<keyword evidence="7 9" id="KW-0472">Membrane</keyword>
<dbReference type="Pfam" id="PF00005">
    <property type="entry name" value="ABC_tran"/>
    <property type="match status" value="1"/>
</dbReference>
<dbReference type="GO" id="GO:0016020">
    <property type="term" value="C:membrane"/>
    <property type="evidence" value="ECO:0007669"/>
    <property type="project" value="UniProtKB-SubCell"/>
</dbReference>
<evidence type="ECO:0000256" key="5">
    <source>
        <dbReference type="ARBA" id="ARBA00022840"/>
    </source>
</evidence>
<dbReference type="GO" id="GO:0140359">
    <property type="term" value="F:ABC-type transporter activity"/>
    <property type="evidence" value="ECO:0007669"/>
    <property type="project" value="InterPro"/>
</dbReference>
<sequence>MSQRAWLEFVKSVSKQGLNISPSILTIGRAADNDLVLNDIAVSRYHARIERVEVGYVLVDVGSKAGTRLNDAKLQSNTPHPLTDGDLITFGNSALRFRLRWQHQDEGQTTTQSDELFQRNGQVPVLEVNTRKWSQNWGMMDAVCLLGSHPACDIAVEGVDIAPCHLRIRDCGHYLAITDLTELLSTSETLLQIGDEYELADKTTVMYMGLEYPQHIDRQPRQLVFLPPTEINPDVKATLLTPNPQAVATATVPIKTLSLVGKVEFTIGRDPANHLQISHPTVSRFQAKIEHRGSEFILTDLGSSNGTYINGRRVSEPTLLRVGDSIRIGCERFVLNIDETLTQYSESGHLRLDAIHLNRVVGKGITILHDLSLSILPKEFVAVLGASGSGKSTLLDALNGLRPATTGLVLVNGTNFYRNYQAYQTQLGYVPQRNIIHEELSVAQALDYAARLRMPPDTTPNERAERVQSVLNELGLSHRRHVPISRLSGGQQRRVCIGAELLTQPSLFFLDEATSGLDPGTEADMMFLLRQLADQGRTILLITHATQNIRECDLVIYMAEGGRLAYFGPPEQMLSYFRSTFTEEFAGLKLDDFSGIYRALDQEKNPQAPTPQSLEQAFRDSQLYQDYVVARQTVLQNIPEEPPKRTQNLQPVLRNRLSAWQQFLILTRRNLVILGQDRSNLALTLLIAPLLGMLGFVSWQRDVFDPLKGNAGLALTMIFVTTLIAVMIGAMTTMRDLVKEVEIYRRERMIGLQLVPYVGSKVAIALVLALYQAATYLLVTKLAVDIPGDWGVTMEMFITIASAIFGGMAMGLLVSAFAPSQNIVPLLILMFLVPQIIFSGGIQPVDSFGWPGQVINHLTVIKWPFESMVTLTGLGEGIATDPCWQELTEAQRDNLTEAQQRATCTCYGPGLFQTCNFPGIRAKYVPQVDEPEPTRPPAPAFPTNPANFPAYQAQMEQYQADLKKWEDNYSEWNRQRSRAINEAAGTLNRFNQDQGYMFNVNVRDHWRNQGLLILAMLVAVPFCQKRRDFTK</sequence>
<dbReference type="SMART" id="SM00382">
    <property type="entry name" value="AAA"/>
    <property type="match status" value="1"/>
</dbReference>
<dbReference type="GO" id="GO:0016887">
    <property type="term" value="F:ATP hydrolysis activity"/>
    <property type="evidence" value="ECO:0007669"/>
    <property type="project" value="InterPro"/>
</dbReference>
<dbReference type="SUPFAM" id="SSF52540">
    <property type="entry name" value="P-loop containing nucleoside triphosphate hydrolases"/>
    <property type="match status" value="1"/>
</dbReference>
<dbReference type="SUPFAM" id="SSF49879">
    <property type="entry name" value="SMAD/FHA domain"/>
    <property type="match status" value="2"/>
</dbReference>
<dbReference type="InterPro" id="IPR027417">
    <property type="entry name" value="P-loop_NTPase"/>
</dbReference>
<feature type="coiled-coil region" evidence="8">
    <location>
        <begin position="948"/>
        <end position="982"/>
    </location>
</feature>
<keyword evidence="5" id="KW-0067">ATP-binding</keyword>
<accession>A0AAE4JYM4</accession>
<reference evidence="13" key="1">
    <citation type="submission" date="2023-07" db="EMBL/GenBank/DDBJ databases">
        <authorList>
            <person name="Luz R."/>
            <person name="Cordeiro R."/>
            <person name="Fonseca A."/>
            <person name="Goncalves V."/>
        </authorList>
    </citation>
    <scope>NUCLEOTIDE SEQUENCE [LARGE SCALE GENOMIC DNA]</scope>
    <source>
        <strain evidence="13">BACA0444</strain>
    </source>
</reference>
<feature type="domain" description="FHA" evidence="10">
    <location>
        <begin position="265"/>
        <end position="314"/>
    </location>
</feature>
<evidence type="ECO:0000259" key="10">
    <source>
        <dbReference type="PROSITE" id="PS50006"/>
    </source>
</evidence>
<keyword evidence="2" id="KW-0813">Transport</keyword>
<dbReference type="Gene3D" id="3.40.50.300">
    <property type="entry name" value="P-loop containing nucleotide triphosphate hydrolases"/>
    <property type="match status" value="1"/>
</dbReference>
<keyword evidence="4" id="KW-0547">Nucleotide-binding</keyword>
<comment type="subcellular location">
    <subcellularLocation>
        <location evidence="1">Membrane</location>
        <topology evidence="1">Multi-pass membrane protein</topology>
    </subcellularLocation>
</comment>